<dbReference type="RefSeq" id="WP_204842711.1">
    <property type="nucleotide sequence ID" value="NZ_JAFBCL010000001.1"/>
</dbReference>
<evidence type="ECO:0000256" key="4">
    <source>
        <dbReference type="ARBA" id="ARBA00022989"/>
    </source>
</evidence>
<dbReference type="InterPro" id="IPR018076">
    <property type="entry name" value="T2SS_GspF_dom"/>
</dbReference>
<dbReference type="Proteomes" id="UP001195724">
    <property type="component" value="Unassembled WGS sequence"/>
</dbReference>
<keyword evidence="9" id="KW-1185">Reference proteome</keyword>
<keyword evidence="5 6" id="KW-0472">Membrane</keyword>
<dbReference type="PANTHER" id="PTHR35007">
    <property type="entry name" value="INTEGRAL MEMBRANE PROTEIN-RELATED"/>
    <property type="match status" value="1"/>
</dbReference>
<reference evidence="8 9" key="1">
    <citation type="submission" date="2021-01" db="EMBL/GenBank/DDBJ databases">
        <title>Sequencing the genomes of 1000 actinobacteria strains.</title>
        <authorList>
            <person name="Klenk H.-P."/>
        </authorList>
    </citation>
    <scope>NUCLEOTIDE SEQUENCE [LARGE SCALE GENOMIC DNA]</scope>
    <source>
        <strain evidence="8 9">DSM 44581</strain>
    </source>
</reference>
<proteinExistence type="predicted"/>
<keyword evidence="3 6" id="KW-0812">Transmembrane</keyword>
<name>A0ABS2S6K9_9PSEU</name>
<comment type="subcellular location">
    <subcellularLocation>
        <location evidence="1">Cell membrane</location>
        <topology evidence="1">Multi-pass membrane protein</topology>
    </subcellularLocation>
</comment>
<dbReference type="EMBL" id="JAFBCL010000001">
    <property type="protein sequence ID" value="MBM7811876.1"/>
    <property type="molecule type" value="Genomic_DNA"/>
</dbReference>
<protein>
    <submittedName>
        <fullName evidence="8">Flp pilus assembly protein TadB</fullName>
    </submittedName>
</protein>
<dbReference type="PANTHER" id="PTHR35007:SF3">
    <property type="entry name" value="POSSIBLE CONSERVED ALANINE RICH MEMBRANE PROTEIN"/>
    <property type="match status" value="1"/>
</dbReference>
<evidence type="ECO:0000313" key="9">
    <source>
        <dbReference type="Proteomes" id="UP001195724"/>
    </source>
</evidence>
<evidence type="ECO:0000256" key="6">
    <source>
        <dbReference type="SAM" id="Phobius"/>
    </source>
</evidence>
<evidence type="ECO:0000256" key="1">
    <source>
        <dbReference type="ARBA" id="ARBA00004651"/>
    </source>
</evidence>
<evidence type="ECO:0000313" key="8">
    <source>
        <dbReference type="EMBL" id="MBM7811876.1"/>
    </source>
</evidence>
<keyword evidence="2" id="KW-1003">Cell membrane</keyword>
<feature type="transmembrane region" description="Helical" evidence="6">
    <location>
        <begin position="148"/>
        <end position="174"/>
    </location>
</feature>
<gene>
    <name evidence="8" type="ORF">JOE68_002741</name>
</gene>
<sequence>MILLLLAAALLVHPPRRAVLGRLVAPTRRPPRTKPPPPDPFALPASWDLLAAALRAGLPVATAVDAVLAGVPPGPAEHLRRVGDLLALGADPATAWTAALRHPDTAPLARIARRSARSGAALAGAVTDLAADLRARTADQSESRAQRAAVLVAGPLALCFLPAFLCLGVLPVVIGLAEQVGGRW</sequence>
<evidence type="ECO:0000256" key="3">
    <source>
        <dbReference type="ARBA" id="ARBA00022692"/>
    </source>
</evidence>
<accession>A0ABS2S6K9</accession>
<evidence type="ECO:0000256" key="2">
    <source>
        <dbReference type="ARBA" id="ARBA00022475"/>
    </source>
</evidence>
<evidence type="ECO:0000256" key="5">
    <source>
        <dbReference type="ARBA" id="ARBA00023136"/>
    </source>
</evidence>
<keyword evidence="4 6" id="KW-1133">Transmembrane helix</keyword>
<dbReference type="Pfam" id="PF00482">
    <property type="entry name" value="T2SSF"/>
    <property type="match status" value="1"/>
</dbReference>
<feature type="domain" description="Type II secretion system protein GspF" evidence="7">
    <location>
        <begin position="48"/>
        <end position="167"/>
    </location>
</feature>
<comment type="caution">
    <text evidence="8">The sequence shown here is derived from an EMBL/GenBank/DDBJ whole genome shotgun (WGS) entry which is preliminary data.</text>
</comment>
<organism evidence="8 9">
    <name type="scientific">Saccharothrix algeriensis</name>
    <dbReference type="NCBI Taxonomy" id="173560"/>
    <lineage>
        <taxon>Bacteria</taxon>
        <taxon>Bacillati</taxon>
        <taxon>Actinomycetota</taxon>
        <taxon>Actinomycetes</taxon>
        <taxon>Pseudonocardiales</taxon>
        <taxon>Pseudonocardiaceae</taxon>
        <taxon>Saccharothrix</taxon>
    </lineage>
</organism>
<evidence type="ECO:0000259" key="7">
    <source>
        <dbReference type="Pfam" id="PF00482"/>
    </source>
</evidence>